<accession>A0ABS4IDG0</accession>
<organism evidence="2 3">
    <name type="scientific">Virgibacillus natechei</name>
    <dbReference type="NCBI Taxonomy" id="1216297"/>
    <lineage>
        <taxon>Bacteria</taxon>
        <taxon>Bacillati</taxon>
        <taxon>Bacillota</taxon>
        <taxon>Bacilli</taxon>
        <taxon>Bacillales</taxon>
        <taxon>Bacillaceae</taxon>
        <taxon>Virgibacillus</taxon>
    </lineage>
</organism>
<dbReference type="Proteomes" id="UP001519345">
    <property type="component" value="Unassembled WGS sequence"/>
</dbReference>
<proteinExistence type="predicted"/>
<feature type="domain" description="Tail specific protease" evidence="1">
    <location>
        <begin position="155"/>
        <end position="400"/>
    </location>
</feature>
<gene>
    <name evidence="2" type="ORF">J2Z83_000468</name>
</gene>
<evidence type="ECO:0000313" key="2">
    <source>
        <dbReference type="EMBL" id="MBP1968376.1"/>
    </source>
</evidence>
<name>A0ABS4IDG0_9BACI</name>
<dbReference type="SUPFAM" id="SSF52096">
    <property type="entry name" value="ClpP/crotonase"/>
    <property type="match status" value="1"/>
</dbReference>
<protein>
    <submittedName>
        <fullName evidence="2">C-terminal processing protease CtpA/Prc</fullName>
    </submittedName>
</protein>
<dbReference type="GO" id="GO:0006508">
    <property type="term" value="P:proteolysis"/>
    <property type="evidence" value="ECO:0007669"/>
    <property type="project" value="UniProtKB-KW"/>
</dbReference>
<keyword evidence="2" id="KW-0378">Hydrolase</keyword>
<keyword evidence="2" id="KW-0645">Protease</keyword>
<reference evidence="2 3" key="1">
    <citation type="submission" date="2021-03" db="EMBL/GenBank/DDBJ databases">
        <title>Genomic Encyclopedia of Type Strains, Phase IV (KMG-IV): sequencing the most valuable type-strain genomes for metagenomic binning, comparative biology and taxonomic classification.</title>
        <authorList>
            <person name="Goeker M."/>
        </authorList>
    </citation>
    <scope>NUCLEOTIDE SEQUENCE [LARGE SCALE GENOMIC DNA]</scope>
    <source>
        <strain evidence="2 3">DSM 25609</strain>
    </source>
</reference>
<dbReference type="Pfam" id="PF03572">
    <property type="entry name" value="Peptidase_S41"/>
    <property type="match status" value="1"/>
</dbReference>
<dbReference type="GO" id="GO:0008233">
    <property type="term" value="F:peptidase activity"/>
    <property type="evidence" value="ECO:0007669"/>
    <property type="project" value="UniProtKB-KW"/>
</dbReference>
<keyword evidence="3" id="KW-1185">Reference proteome</keyword>
<sequence length="422" mass="48420">MYAEIFNEVVSITHYDYAGCLDKKGWDNPEKYRNKIQKLEEQKELTPAWFTEMVQDYLLDFKDRHMYFRLSESGKHKQYNGGFKVRRYEDRLYVTSVGKENRLQVGDALISLNTIPIVDLVAKHKRELMESTAEREKWGPVINSYTYCEVVNANGDTKEMRLGKYEKEAYVSEYSIKTIDEDMILMTLSDFDNLDSIPALVKNYEKELASAENLIIDVRMNLGGSGSAFEALLPYIFEAGTTIVDLNEDYAMKYNCTYRNYRLTKELIGNFLKKTNDNDLQNYANNFLREFEKNKGKGFAALNEEEGTRTIEGKEHPKNIVVLSDVDCGSAGEVFVDICKKSPKVTVIGRPTAGVNDYTNLTIMEWEGLFKLYYPTARLDKVDAGEGTTGLGIKPDIYIPWTPEHLEEDVDVCESMLHLCRS</sequence>
<comment type="caution">
    <text evidence="2">The sequence shown here is derived from an EMBL/GenBank/DDBJ whole genome shotgun (WGS) entry which is preliminary data.</text>
</comment>
<dbReference type="SMART" id="SM00245">
    <property type="entry name" value="TSPc"/>
    <property type="match status" value="1"/>
</dbReference>
<dbReference type="EMBL" id="JAGGKX010000002">
    <property type="protein sequence ID" value="MBP1968376.1"/>
    <property type="molecule type" value="Genomic_DNA"/>
</dbReference>
<evidence type="ECO:0000313" key="3">
    <source>
        <dbReference type="Proteomes" id="UP001519345"/>
    </source>
</evidence>
<dbReference type="Gene3D" id="3.90.226.10">
    <property type="entry name" value="2-enoyl-CoA Hydratase, Chain A, domain 1"/>
    <property type="match status" value="1"/>
</dbReference>
<dbReference type="RefSeq" id="WP_209461615.1">
    <property type="nucleotide sequence ID" value="NZ_CP110224.1"/>
</dbReference>
<dbReference type="InterPro" id="IPR005151">
    <property type="entry name" value="Tail-specific_protease"/>
</dbReference>
<dbReference type="InterPro" id="IPR029045">
    <property type="entry name" value="ClpP/crotonase-like_dom_sf"/>
</dbReference>
<evidence type="ECO:0000259" key="1">
    <source>
        <dbReference type="SMART" id="SM00245"/>
    </source>
</evidence>